<proteinExistence type="predicted"/>
<gene>
    <name evidence="1" type="ORF">COY87_05650</name>
</gene>
<reference evidence="2" key="1">
    <citation type="submission" date="2017-09" db="EMBL/GenBank/DDBJ databases">
        <title>Depth-based differentiation of microbial function through sediment-hosted aquifers and enrichment of novel symbionts in the deep terrestrial subsurface.</title>
        <authorList>
            <person name="Probst A.J."/>
            <person name="Ladd B."/>
            <person name="Jarett J.K."/>
            <person name="Geller-Mcgrath D.E."/>
            <person name="Sieber C.M.K."/>
            <person name="Emerson J.B."/>
            <person name="Anantharaman K."/>
            <person name="Thomas B.C."/>
            <person name="Malmstrom R."/>
            <person name="Stieglmeier M."/>
            <person name="Klingl A."/>
            <person name="Woyke T."/>
            <person name="Ryan C.M."/>
            <person name="Banfield J.F."/>
        </authorList>
    </citation>
    <scope>NUCLEOTIDE SEQUENCE [LARGE SCALE GENOMIC DNA]</scope>
</reference>
<organism evidence="1 2">
    <name type="scientific">Candidatus Roizmanbacteria bacterium CG_4_10_14_0_8_um_filter_33_9</name>
    <dbReference type="NCBI Taxonomy" id="1974826"/>
    <lineage>
        <taxon>Bacteria</taxon>
        <taxon>Candidatus Roizmaniibacteriota</taxon>
    </lineage>
</organism>
<evidence type="ECO:0000313" key="1">
    <source>
        <dbReference type="EMBL" id="PIY71539.1"/>
    </source>
</evidence>
<evidence type="ECO:0000313" key="2">
    <source>
        <dbReference type="Proteomes" id="UP000229401"/>
    </source>
</evidence>
<accession>A0A2M7QGU1</accession>
<name>A0A2M7QGU1_9BACT</name>
<dbReference type="AlphaFoldDB" id="A0A2M7QGU1"/>
<comment type="caution">
    <text evidence="1">The sequence shown here is derived from an EMBL/GenBank/DDBJ whole genome shotgun (WGS) entry which is preliminary data.</text>
</comment>
<dbReference type="EMBL" id="PFLI01000189">
    <property type="protein sequence ID" value="PIY71539.1"/>
    <property type="molecule type" value="Genomic_DNA"/>
</dbReference>
<protein>
    <submittedName>
        <fullName evidence="1">Uncharacterized protein</fullName>
    </submittedName>
</protein>
<sequence length="62" mass="7202">MKTMIDKPNNLFLNAMQTVLHGLKEWTDPSYEGSPFDTGVSYSKSIRNEKPFLLRRKAMIRV</sequence>
<dbReference type="Proteomes" id="UP000229401">
    <property type="component" value="Unassembled WGS sequence"/>
</dbReference>